<dbReference type="Pfam" id="PF13366">
    <property type="entry name" value="PDDEXK_3"/>
    <property type="match status" value="1"/>
</dbReference>
<dbReference type="InterPro" id="IPR026350">
    <property type="entry name" value="GxxExxY"/>
</dbReference>
<sequence length="61" mass="7170">MKRTDIIVDYGGEQFVIELKIWRGPKYHAAGEAQIAEYLDYYELNTGYMLTFNFSQKKESV</sequence>
<evidence type="ECO:0000313" key="2">
    <source>
        <dbReference type="Proteomes" id="UP000886721"/>
    </source>
</evidence>
<evidence type="ECO:0000313" key="1">
    <source>
        <dbReference type="EMBL" id="HIX68862.1"/>
    </source>
</evidence>
<reference evidence="1" key="2">
    <citation type="submission" date="2021-04" db="EMBL/GenBank/DDBJ databases">
        <authorList>
            <person name="Gilroy R."/>
        </authorList>
    </citation>
    <scope>NUCLEOTIDE SEQUENCE</scope>
    <source>
        <strain evidence="1">CHK191-13928</strain>
    </source>
</reference>
<organism evidence="1 2">
    <name type="scientific">Candidatus Anaerostipes excrementavium</name>
    <dbReference type="NCBI Taxonomy" id="2838463"/>
    <lineage>
        <taxon>Bacteria</taxon>
        <taxon>Bacillati</taxon>
        <taxon>Bacillota</taxon>
        <taxon>Clostridia</taxon>
        <taxon>Lachnospirales</taxon>
        <taxon>Lachnospiraceae</taxon>
        <taxon>Anaerostipes</taxon>
    </lineage>
</organism>
<accession>A0A9D2BB20</accession>
<proteinExistence type="predicted"/>
<name>A0A9D2BB20_9FIRM</name>
<dbReference type="EMBL" id="DXEM01000035">
    <property type="protein sequence ID" value="HIX68862.1"/>
    <property type="molecule type" value="Genomic_DNA"/>
</dbReference>
<comment type="caution">
    <text evidence="1">The sequence shown here is derived from an EMBL/GenBank/DDBJ whole genome shotgun (WGS) entry which is preliminary data.</text>
</comment>
<gene>
    <name evidence="1" type="ORF">H9735_12175</name>
</gene>
<dbReference type="Proteomes" id="UP000886721">
    <property type="component" value="Unassembled WGS sequence"/>
</dbReference>
<reference evidence="1" key="1">
    <citation type="journal article" date="2021" name="PeerJ">
        <title>Extensive microbial diversity within the chicken gut microbiome revealed by metagenomics and culture.</title>
        <authorList>
            <person name="Gilroy R."/>
            <person name="Ravi A."/>
            <person name="Getino M."/>
            <person name="Pursley I."/>
            <person name="Horton D.L."/>
            <person name="Alikhan N.F."/>
            <person name="Baker D."/>
            <person name="Gharbi K."/>
            <person name="Hall N."/>
            <person name="Watson M."/>
            <person name="Adriaenssens E.M."/>
            <person name="Foster-Nyarko E."/>
            <person name="Jarju S."/>
            <person name="Secka A."/>
            <person name="Antonio M."/>
            <person name="Oren A."/>
            <person name="Chaudhuri R.R."/>
            <person name="La Ragione R."/>
            <person name="Hildebrand F."/>
            <person name="Pallen M.J."/>
        </authorList>
    </citation>
    <scope>NUCLEOTIDE SEQUENCE</scope>
    <source>
        <strain evidence="1">CHK191-13928</strain>
    </source>
</reference>
<evidence type="ECO:0008006" key="3">
    <source>
        <dbReference type="Google" id="ProtNLM"/>
    </source>
</evidence>
<protein>
    <recommendedName>
        <fullName evidence="3">PD-(D/E)XK nuclease superfamily protein</fullName>
    </recommendedName>
</protein>
<dbReference type="AlphaFoldDB" id="A0A9D2BB20"/>